<sequence length="195" mass="20632">MSIQDGPDPGELLRCGRHADALLDQVAAGQAGQYDAHQSDCVHCQAALAEYERLWAPMRQLAAQKIAAPEGRIDRIMQRLRGALSEPDYALLTDPAGTTRIAARVILVTARHGAQAVPGVRVALSRALDPPSSGAPVSIGVVGESVAIEITLAADYGRDLALLAEHVRTVVADRIHRTTGLHAATVTVIIDDVLT</sequence>
<accession>A0A4V2PIW5</accession>
<evidence type="ECO:0000313" key="3">
    <source>
        <dbReference type="Proteomes" id="UP000295560"/>
    </source>
</evidence>
<protein>
    <submittedName>
        <fullName evidence="2">Putative alkaline shock family protein YloU</fullName>
    </submittedName>
</protein>
<keyword evidence="3" id="KW-1185">Reference proteome</keyword>
<dbReference type="EMBL" id="SMFZ01000001">
    <property type="protein sequence ID" value="TCK26226.1"/>
    <property type="molecule type" value="Genomic_DNA"/>
</dbReference>
<dbReference type="Pfam" id="PF03780">
    <property type="entry name" value="Asp23"/>
    <property type="match status" value="1"/>
</dbReference>
<dbReference type="InterPro" id="IPR005531">
    <property type="entry name" value="Asp23"/>
</dbReference>
<proteinExistence type="inferred from homology"/>
<dbReference type="Proteomes" id="UP000295560">
    <property type="component" value="Unassembled WGS sequence"/>
</dbReference>
<dbReference type="RefSeq" id="WP_132423154.1">
    <property type="nucleotide sequence ID" value="NZ_SMFZ01000001.1"/>
</dbReference>
<reference evidence="2 3" key="1">
    <citation type="submission" date="2019-03" db="EMBL/GenBank/DDBJ databases">
        <title>Sequencing the genomes of 1000 actinobacteria strains.</title>
        <authorList>
            <person name="Klenk H.-P."/>
        </authorList>
    </citation>
    <scope>NUCLEOTIDE SEQUENCE [LARGE SCALE GENOMIC DNA]</scope>
    <source>
        <strain evidence="2 3">DSM 44969</strain>
    </source>
</reference>
<name>A0A4V2PIW5_PSEEN</name>
<comment type="caution">
    <text evidence="2">The sequence shown here is derived from an EMBL/GenBank/DDBJ whole genome shotgun (WGS) entry which is preliminary data.</text>
</comment>
<evidence type="ECO:0000256" key="1">
    <source>
        <dbReference type="ARBA" id="ARBA00005721"/>
    </source>
</evidence>
<gene>
    <name evidence="2" type="ORF">EV378_2055</name>
</gene>
<comment type="similarity">
    <text evidence="1">Belongs to the asp23 family.</text>
</comment>
<dbReference type="AlphaFoldDB" id="A0A4V2PIW5"/>
<evidence type="ECO:0000313" key="2">
    <source>
        <dbReference type="EMBL" id="TCK26226.1"/>
    </source>
</evidence>
<dbReference type="OrthoDB" id="3711227at2"/>
<organism evidence="2 3">
    <name type="scientific">Pseudonocardia endophytica</name>
    <dbReference type="NCBI Taxonomy" id="401976"/>
    <lineage>
        <taxon>Bacteria</taxon>
        <taxon>Bacillati</taxon>
        <taxon>Actinomycetota</taxon>
        <taxon>Actinomycetes</taxon>
        <taxon>Pseudonocardiales</taxon>
        <taxon>Pseudonocardiaceae</taxon>
        <taxon>Pseudonocardia</taxon>
    </lineage>
</organism>